<evidence type="ECO:0000313" key="1">
    <source>
        <dbReference type="EMBL" id="KAF2464779.1"/>
    </source>
</evidence>
<comment type="caution">
    <text evidence="1">The sequence shown here is derived from an EMBL/GenBank/DDBJ whole genome shotgun (WGS) entry which is preliminary data.</text>
</comment>
<keyword evidence="2" id="KW-1185">Reference proteome</keyword>
<accession>A0ACB6QCS6</accession>
<name>A0ACB6QCS6_9PLEO</name>
<reference evidence="1" key="1">
    <citation type="journal article" date="2020" name="Stud. Mycol.">
        <title>101 Dothideomycetes genomes: a test case for predicting lifestyles and emergence of pathogens.</title>
        <authorList>
            <person name="Haridas S."/>
            <person name="Albert R."/>
            <person name="Binder M."/>
            <person name="Bloem J."/>
            <person name="Labutti K."/>
            <person name="Salamov A."/>
            <person name="Andreopoulos B."/>
            <person name="Baker S."/>
            <person name="Barry K."/>
            <person name="Bills G."/>
            <person name="Bluhm B."/>
            <person name="Cannon C."/>
            <person name="Castanera R."/>
            <person name="Culley D."/>
            <person name="Daum C."/>
            <person name="Ezra D."/>
            <person name="Gonzalez J."/>
            <person name="Henrissat B."/>
            <person name="Kuo A."/>
            <person name="Liang C."/>
            <person name="Lipzen A."/>
            <person name="Lutzoni F."/>
            <person name="Magnuson J."/>
            <person name="Mondo S."/>
            <person name="Nolan M."/>
            <person name="Ohm R."/>
            <person name="Pangilinan J."/>
            <person name="Park H.-J."/>
            <person name="Ramirez L."/>
            <person name="Alfaro M."/>
            <person name="Sun H."/>
            <person name="Tritt A."/>
            <person name="Yoshinaga Y."/>
            <person name="Zwiers L.-H."/>
            <person name="Turgeon B."/>
            <person name="Goodwin S."/>
            <person name="Spatafora J."/>
            <person name="Crous P."/>
            <person name="Grigoriev I."/>
        </authorList>
    </citation>
    <scope>NUCLEOTIDE SEQUENCE</scope>
    <source>
        <strain evidence="1">ATCC 200398</strain>
    </source>
</reference>
<gene>
    <name evidence="1" type="ORF">BDR25DRAFT_95235</name>
</gene>
<proteinExistence type="predicted"/>
<protein>
    <submittedName>
        <fullName evidence="1">Uncharacterized protein</fullName>
    </submittedName>
</protein>
<dbReference type="EMBL" id="MU003534">
    <property type="protein sequence ID" value="KAF2464779.1"/>
    <property type="molecule type" value="Genomic_DNA"/>
</dbReference>
<dbReference type="Proteomes" id="UP000799755">
    <property type="component" value="Unassembled WGS sequence"/>
</dbReference>
<evidence type="ECO:0000313" key="2">
    <source>
        <dbReference type="Proteomes" id="UP000799755"/>
    </source>
</evidence>
<organism evidence="1 2">
    <name type="scientific">Lindgomyces ingoldianus</name>
    <dbReference type="NCBI Taxonomy" id="673940"/>
    <lineage>
        <taxon>Eukaryota</taxon>
        <taxon>Fungi</taxon>
        <taxon>Dikarya</taxon>
        <taxon>Ascomycota</taxon>
        <taxon>Pezizomycotina</taxon>
        <taxon>Dothideomycetes</taxon>
        <taxon>Pleosporomycetidae</taxon>
        <taxon>Pleosporales</taxon>
        <taxon>Lindgomycetaceae</taxon>
        <taxon>Lindgomyces</taxon>
    </lineage>
</organism>
<sequence>MRSSTILALPVAVISASVMPTVSIDPSLIPAFGVTAGQDPNRSGSCAGANNILIPQLPWPKQSCTRLGKYS</sequence>